<dbReference type="InterPro" id="IPR044016">
    <property type="entry name" value="Big_13"/>
</dbReference>
<feature type="domain" description="Bacterial Ig-like" evidence="1">
    <location>
        <begin position="60"/>
        <end position="153"/>
    </location>
</feature>
<feature type="domain" description="Bacterial Ig-like" evidence="1">
    <location>
        <begin position="1128"/>
        <end position="1216"/>
    </location>
</feature>
<feature type="domain" description="Bacterial Ig-like" evidence="1">
    <location>
        <begin position="933"/>
        <end position="1028"/>
    </location>
</feature>
<feature type="domain" description="Bacterial Ig-like" evidence="1">
    <location>
        <begin position="1045"/>
        <end position="1124"/>
    </location>
</feature>
<gene>
    <name evidence="2" type="ORF">17-2_00085</name>
</gene>
<feature type="domain" description="Bacterial Ig-like" evidence="1">
    <location>
        <begin position="834"/>
        <end position="929"/>
    </location>
</feature>
<evidence type="ECO:0000313" key="2">
    <source>
        <dbReference type="EMBL" id="AQZ20035.1"/>
    </source>
</evidence>
<dbReference type="Pfam" id="PF19077">
    <property type="entry name" value="Big_13"/>
    <property type="match status" value="14"/>
</dbReference>
<feature type="domain" description="Bacterial Ig-like" evidence="1">
    <location>
        <begin position="351"/>
        <end position="444"/>
    </location>
</feature>
<organism evidence="2">
    <name type="scientific">Escherichia coli</name>
    <dbReference type="NCBI Taxonomy" id="562"/>
    <lineage>
        <taxon>Bacteria</taxon>
        <taxon>Pseudomonadati</taxon>
        <taxon>Pseudomonadota</taxon>
        <taxon>Gammaproteobacteria</taxon>
        <taxon>Enterobacterales</taxon>
        <taxon>Enterobacteriaceae</taxon>
        <taxon>Escherichia</taxon>
    </lineage>
</organism>
<name>A0A1U9XEW3_ECOLX</name>
<feature type="domain" description="Bacterial Ig-like" evidence="1">
    <location>
        <begin position="644"/>
        <end position="734"/>
    </location>
</feature>
<feature type="domain" description="Bacterial Ig-like" evidence="1">
    <location>
        <begin position="461"/>
        <end position="531"/>
    </location>
</feature>
<reference evidence="2" key="1">
    <citation type="submission" date="2016-10" db="EMBL/GenBank/DDBJ databases">
        <authorList>
            <person name="Sun J."/>
        </authorList>
    </citation>
    <scope>NUCLEOTIDE SEQUENCE</scope>
    <source>
        <strain evidence="2">GD17</strain>
        <plasmid evidence="2">pGD17-2</plasmid>
    </source>
</reference>
<sequence>MTLTIGGKTYSTKADVNGRWNITVSDPLPEGSNPYTVQATASNGASGTLQGGVVIDTQAQEITVSLSSASDTGVKGDFITQVTTPTFNGTAEAGARLTLAIGSSVYTFAADASGRWSFTLPEQLQDGVHQYTLTATDIAGNISTGTGSVTIDTTGPELTQQIDPSSNNMVSDDVISNSSPVFSGRTEANLIVTITIAGISYNVMADESGNWKFTVPNNLPDGAYSYTVSVTDNAGNVSSSTGQVSVLAQSDSSTLLLTGGLDTTSDTGVTGDNITGCNKPVFTGTTAPEAEVTLTIGGKTYSTKADVNGRWNITVSDPLPEGSNPYTVQATASNGASGTLQGGVVIDTQAQEITVSLSSASDTGVKGDFITQVTTPTFNGTAEAGARLTLAIGSSVYTFAADASGRWSFTLPEQLQDGVHQYTLTATDIAGNISTGTGSVTIDTTGPELTQQIDPSNQILTGNMISNVQPTFSGKTEPGVRLTISIADNTYNVIVDDTGRWSFTVPMALENKIWDYQITATDLAGNQTTLKEQIVINHQESVANIPVTGGLNISTDSGIVGDKITNFKKISFTGITEPGATINLVIADKNYTGKADEQGNWIVYVEEELQDGTYDYIVTATGSAGTTGVFNSYVTVDTCQPNANVALASGSDSGVKGDCITNITLPVLTGNTEPNTLVQINIGGVDYETISDNYGQWSVTIKSPLKEGDNIYTIQVKDAAGNSSNATGILKIDTTSPSLSGIKFGDGFDDRCTNTYTPTIIGWGEAGATVDIIIGSRKHSVIVPDNRQWQFKVPKGFIAEGNKVQYITFVETDVAGNKTEQKIKFQFITEKPIINADISHSTDTDIIGDKITSNTKPILEGTVINTAQKPEQIAKAKVSVYIDGKEYNNISVDKNGHWTFQLPQELSTGNTYNYTVSVTDFVGNKNTFESYITISALSCSLDAESITGQGTNVETSNKTPTLSGTAHANSDLTVYLNNKQYTVKASVDGGWFFKITEPLGDGKYDYKVTEKTTDGKTNTFNGYFIIDTKAPTNLTVEVEDSALGNATIANRPDLTLKGKTEALALVTIAVGGITYQTKADTQGNWSYTFDKNAFIINQPYNYTVTASDAAGNKISVNGVFRVDTITVEANIDTNSNSGDKNDNITNVATPTINGETAAGAKVTLVIGGKNYTTTANSDGKWAITVDSLKDNTYNYIVTAEIDGKKNYASGSVVIDTATITPTAGLDESSDTGIKHDNITNNSTPILTGQAEAGSTIKLTINGSIYTDIADAHGNWSIKITYPLWEGVNEYTLQAEDKAGNFSDILTGHIILDSKLDVPTATLVESDNSGDQSDNITNISMPSLTGLAEPGATVTIKISDHIYSTIANTDGTWTVQVTNPLNEGVNHYEVEVQDNAGNTKNITGDIVLDTTKPTLTDVKIADQIASEHDNITVQDNPVFTGKVDDITATVSICFGEGNEKHLVTVGDDGHWSYQHNSPFTLGEHQFTVEVSDKAGNTSSSTYDFEVISPEQVPVPLDEQRLPVEIEGAALSGAQVELLIDNELYSTQVDSTGKWNILTNSYTPGKYDYELKITHPSGETITDKGKVDITNKPLAIDNHHESLINTSAKVDDSAFIHSALEDVYINHQEQE</sequence>
<protein>
    <recommendedName>
        <fullName evidence="1">Bacterial Ig-like domain-containing protein</fullName>
    </recommendedName>
</protein>
<dbReference type="Gene3D" id="2.60.40.10">
    <property type="entry name" value="Immunoglobulins"/>
    <property type="match status" value="16"/>
</dbReference>
<feature type="domain" description="Bacterial Ig-like" evidence="1">
    <location>
        <begin position="166"/>
        <end position="245"/>
    </location>
</feature>
<feature type="domain" description="Bacterial Ig-like" evidence="1">
    <location>
        <begin position="550"/>
        <end position="638"/>
    </location>
</feature>
<feature type="domain" description="Bacterial Ig-like" evidence="1">
    <location>
        <begin position="1420"/>
        <end position="1505"/>
    </location>
</feature>
<proteinExistence type="predicted"/>
<dbReference type="EMBL" id="KY075650">
    <property type="protein sequence ID" value="AQZ20035.1"/>
    <property type="molecule type" value="Genomic_DNA"/>
</dbReference>
<keyword evidence="2" id="KW-0614">Plasmid</keyword>
<feature type="domain" description="Bacterial Ig-like" evidence="1">
    <location>
        <begin position="261"/>
        <end position="348"/>
    </location>
</feature>
<feature type="domain" description="Bacterial Ig-like" evidence="1">
    <location>
        <begin position="1315"/>
        <end position="1409"/>
    </location>
</feature>
<geneLocation type="plasmid" evidence="2">
    <name>pGD17-2</name>
</geneLocation>
<accession>A0A1U9XEW3</accession>
<dbReference type="NCBIfam" id="NF033510">
    <property type="entry name" value="Ca_tandemer"/>
    <property type="match status" value="15"/>
</dbReference>
<feature type="domain" description="Bacterial Ig-like" evidence="1">
    <location>
        <begin position="1220"/>
        <end position="1312"/>
    </location>
</feature>
<evidence type="ECO:0000259" key="1">
    <source>
        <dbReference type="Pfam" id="PF19077"/>
    </source>
</evidence>
<dbReference type="InterPro" id="IPR013783">
    <property type="entry name" value="Ig-like_fold"/>
</dbReference>